<evidence type="ECO:0000256" key="4">
    <source>
        <dbReference type="ARBA" id="ARBA00023139"/>
    </source>
</evidence>
<gene>
    <name evidence="7" type="ORF">NCR95_05765</name>
</gene>
<comment type="caution">
    <text evidence="7">The sequence shown here is derived from an EMBL/GenBank/DDBJ whole genome shotgun (WGS) entry which is preliminary data.</text>
</comment>
<feature type="chain" id="PRO_5045838516" evidence="6">
    <location>
        <begin position="22"/>
        <end position="255"/>
    </location>
</feature>
<protein>
    <submittedName>
        <fullName evidence="7">Complement resistance protein TraT</fullName>
    </submittedName>
</protein>
<comment type="subcellular location">
    <subcellularLocation>
        <location evidence="1">Cell outer membrane</location>
        <topology evidence="1">Lipid-anchor</topology>
    </subcellularLocation>
</comment>
<dbReference type="RefSeq" id="WP_250604440.1">
    <property type="nucleotide sequence ID" value="NZ_JAMOKV010000003.1"/>
</dbReference>
<keyword evidence="8" id="KW-1185">Reference proteome</keyword>
<accession>A0ABT0TUR7</accession>
<dbReference type="Proteomes" id="UP001057522">
    <property type="component" value="Unassembled WGS sequence"/>
</dbReference>
<evidence type="ECO:0000256" key="3">
    <source>
        <dbReference type="ARBA" id="ARBA00023136"/>
    </source>
</evidence>
<evidence type="ECO:0000313" key="8">
    <source>
        <dbReference type="Proteomes" id="UP001057522"/>
    </source>
</evidence>
<proteinExistence type="predicted"/>
<dbReference type="InterPro" id="IPR008874">
    <property type="entry name" value="TraT_complement-R"/>
</dbReference>
<evidence type="ECO:0000256" key="5">
    <source>
        <dbReference type="ARBA" id="ARBA00023288"/>
    </source>
</evidence>
<keyword evidence="4" id="KW-0564">Palmitate</keyword>
<evidence type="ECO:0000256" key="1">
    <source>
        <dbReference type="ARBA" id="ARBA00004459"/>
    </source>
</evidence>
<keyword evidence="2 6" id="KW-0732">Signal</keyword>
<dbReference type="EMBL" id="JAMOKX010000004">
    <property type="protein sequence ID" value="MCL9819671.1"/>
    <property type="molecule type" value="Genomic_DNA"/>
</dbReference>
<evidence type="ECO:0000256" key="2">
    <source>
        <dbReference type="ARBA" id="ARBA00022729"/>
    </source>
</evidence>
<dbReference type="PIRSF" id="PIRSF002859">
    <property type="entry name" value="Lipo_traT"/>
    <property type="match status" value="1"/>
</dbReference>
<reference evidence="7" key="1">
    <citation type="submission" date="2022-06" db="EMBL/GenBank/DDBJ databases">
        <title>Helicobacter colisuis sp. nov.</title>
        <authorList>
            <person name="Papic B."/>
            <person name="Gruntar I."/>
        </authorList>
    </citation>
    <scope>NUCLEOTIDE SEQUENCE</scope>
    <source>
        <strain evidence="7">11154-15</strain>
    </source>
</reference>
<dbReference type="Pfam" id="PF05818">
    <property type="entry name" value="TraT"/>
    <property type="match status" value="1"/>
</dbReference>
<evidence type="ECO:0000256" key="6">
    <source>
        <dbReference type="SAM" id="SignalP"/>
    </source>
</evidence>
<feature type="signal peptide" evidence="6">
    <location>
        <begin position="1"/>
        <end position="21"/>
    </location>
</feature>
<dbReference type="PROSITE" id="PS51257">
    <property type="entry name" value="PROKAR_LIPOPROTEIN"/>
    <property type="match status" value="1"/>
</dbReference>
<keyword evidence="5" id="KW-0449">Lipoprotein</keyword>
<name>A0ABT0TUR7_9HELI</name>
<organism evidence="7 8">
    <name type="scientific">Helicobacter colisuis</name>
    <dbReference type="NCBI Taxonomy" id="2949739"/>
    <lineage>
        <taxon>Bacteria</taxon>
        <taxon>Pseudomonadati</taxon>
        <taxon>Campylobacterota</taxon>
        <taxon>Epsilonproteobacteria</taxon>
        <taxon>Campylobacterales</taxon>
        <taxon>Helicobacteraceae</taxon>
        <taxon>Helicobacter</taxon>
    </lineage>
</organism>
<evidence type="ECO:0000313" key="7">
    <source>
        <dbReference type="EMBL" id="MCL9819671.1"/>
    </source>
</evidence>
<sequence length="255" mass="26943">MKKTLLIPLVSVFLLSGCVTTSLQTTSTMSQSIFVDPVAKSEQTIFVAMRNTSGQNINLTPKVIGLLQSKGYKIVEDPKEATFILQANVLYCDIKQENNAAPAAGVGAVAGAGVGIYNHSSATSGVVGGLIGAAVGGIAGKLTEDTIFQMQVDINVRQKIAGGTINTNASSSRQASVNDQRRAGFLNSFAGDVASTQKTGKLNDNRANYNEQVYASDYSEKQTTLFAEATKLNLKLEEAIPVLEDKIATQISGIF</sequence>
<keyword evidence="3" id="KW-0472">Membrane</keyword>